<sequence>MKRILFFIVCCIFSMHCIFSQTLYIYGGEDHDVFLGKLNASKYDSKSIWNEYGTYGSEYNANSIWNEYGTYGSEYSSYSPFNSYASYPPVIVDEEGNFYGYFTVNKYKSKRANFDLVNIICEYYESIREDVDEWYDKIF</sequence>
<dbReference type="EMBL" id="QRJS01000036">
    <property type="protein sequence ID" value="RHH41550.1"/>
    <property type="molecule type" value="Genomic_DNA"/>
</dbReference>
<evidence type="ECO:0000313" key="2">
    <source>
        <dbReference type="EMBL" id="RHH41550.1"/>
    </source>
</evidence>
<comment type="caution">
    <text evidence="2">The sequence shown here is derived from an EMBL/GenBank/DDBJ whole genome shotgun (WGS) entry which is preliminary data.</text>
</comment>
<gene>
    <name evidence="2" type="ORF">DW204_12370</name>
</gene>
<dbReference type="AlphaFoldDB" id="A0A414WTW6"/>
<organism evidence="2 3">
    <name type="scientific">Phocaeicola plebeius</name>
    <dbReference type="NCBI Taxonomy" id="310297"/>
    <lineage>
        <taxon>Bacteria</taxon>
        <taxon>Pseudomonadati</taxon>
        <taxon>Bacteroidota</taxon>
        <taxon>Bacteroidia</taxon>
        <taxon>Bacteroidales</taxon>
        <taxon>Bacteroidaceae</taxon>
        <taxon>Phocaeicola</taxon>
    </lineage>
</organism>
<name>A0A414WTW6_9BACT</name>
<keyword evidence="1" id="KW-0732">Signal</keyword>
<evidence type="ECO:0000313" key="3">
    <source>
        <dbReference type="Proteomes" id="UP000284998"/>
    </source>
</evidence>
<feature type="signal peptide" evidence="1">
    <location>
        <begin position="1"/>
        <end position="20"/>
    </location>
</feature>
<dbReference type="Proteomes" id="UP000284998">
    <property type="component" value="Unassembled WGS sequence"/>
</dbReference>
<proteinExistence type="predicted"/>
<feature type="chain" id="PRO_5019226430" evidence="1">
    <location>
        <begin position="21"/>
        <end position="139"/>
    </location>
</feature>
<reference evidence="2 3" key="1">
    <citation type="submission" date="2018-08" db="EMBL/GenBank/DDBJ databases">
        <title>A genome reference for cultivated species of the human gut microbiota.</title>
        <authorList>
            <person name="Zou Y."/>
            <person name="Xue W."/>
            <person name="Luo G."/>
        </authorList>
    </citation>
    <scope>NUCLEOTIDE SEQUENCE [LARGE SCALE GENOMIC DNA]</scope>
    <source>
        <strain evidence="2 3">AM17-44</strain>
    </source>
</reference>
<protein>
    <submittedName>
        <fullName evidence="2">Uncharacterized protein</fullName>
    </submittedName>
</protein>
<evidence type="ECO:0000256" key="1">
    <source>
        <dbReference type="SAM" id="SignalP"/>
    </source>
</evidence>
<accession>A0A414WTW6</accession>
<dbReference type="RefSeq" id="WP_118244321.1">
    <property type="nucleotide sequence ID" value="NZ_CAUAAK010000011.1"/>
</dbReference>